<dbReference type="Proteomes" id="UP000004994">
    <property type="component" value="Chromosome 12"/>
</dbReference>
<proteinExistence type="predicted"/>
<dbReference type="Gramene" id="Solyc12g016215.1.1">
    <property type="protein sequence ID" value="Solyc12g016215.1.1"/>
    <property type="gene ID" value="Solyc12g016215.1"/>
</dbReference>
<reference evidence="1" key="2">
    <citation type="submission" date="2019-01" db="UniProtKB">
        <authorList>
            <consortium name="EnsemblPlants"/>
        </authorList>
    </citation>
    <scope>IDENTIFICATION</scope>
    <source>
        <strain evidence="1">cv. Heinz 1706</strain>
    </source>
</reference>
<organism evidence="1">
    <name type="scientific">Solanum lycopersicum</name>
    <name type="common">Tomato</name>
    <name type="synonym">Lycopersicon esculentum</name>
    <dbReference type="NCBI Taxonomy" id="4081"/>
    <lineage>
        <taxon>Eukaryota</taxon>
        <taxon>Viridiplantae</taxon>
        <taxon>Streptophyta</taxon>
        <taxon>Embryophyta</taxon>
        <taxon>Tracheophyta</taxon>
        <taxon>Spermatophyta</taxon>
        <taxon>Magnoliopsida</taxon>
        <taxon>eudicotyledons</taxon>
        <taxon>Gunneridae</taxon>
        <taxon>Pentapetalae</taxon>
        <taxon>asterids</taxon>
        <taxon>lamiids</taxon>
        <taxon>Solanales</taxon>
        <taxon>Solanaceae</taxon>
        <taxon>Solanoideae</taxon>
        <taxon>Solaneae</taxon>
        <taxon>Solanum</taxon>
        <taxon>Solanum subgen. Lycopersicon</taxon>
    </lineage>
</organism>
<dbReference type="InParanoid" id="A0A3Q7J535"/>
<name>A0A3Q7J535_SOLLC</name>
<keyword evidence="2" id="KW-1185">Reference proteome</keyword>
<reference evidence="1" key="1">
    <citation type="journal article" date="2012" name="Nature">
        <title>The tomato genome sequence provides insights into fleshy fruit evolution.</title>
        <authorList>
            <consortium name="Tomato Genome Consortium"/>
        </authorList>
    </citation>
    <scope>NUCLEOTIDE SEQUENCE [LARGE SCALE GENOMIC DNA]</scope>
    <source>
        <strain evidence="1">cv. Heinz 1706</strain>
    </source>
</reference>
<sequence length="104" mass="11749">MKDLGPLHFFLGFEVNYFVGGIHLNQRKYVAELLAKTEMTLAKDVATPLARKHGVKIILRYIKGTLHFALRIISQSLCRLYGYSNADREVVSQLGDQLQVIVST</sequence>
<evidence type="ECO:0000313" key="1">
    <source>
        <dbReference type="EnsemblPlants" id="Solyc12g016215.1.1"/>
    </source>
</evidence>
<evidence type="ECO:0008006" key="3">
    <source>
        <dbReference type="Google" id="ProtNLM"/>
    </source>
</evidence>
<dbReference type="AlphaFoldDB" id="A0A3Q7J535"/>
<protein>
    <recommendedName>
        <fullName evidence="3">Reverse transcriptase Ty1/copia-type domain-containing protein</fullName>
    </recommendedName>
</protein>
<accession>A0A3Q7J535</accession>
<dbReference type="EnsemblPlants" id="Solyc12g016215.1.1">
    <property type="protein sequence ID" value="Solyc12g016215.1.1"/>
    <property type="gene ID" value="Solyc12g016215.1"/>
</dbReference>
<evidence type="ECO:0000313" key="2">
    <source>
        <dbReference type="Proteomes" id="UP000004994"/>
    </source>
</evidence>